<dbReference type="InterPro" id="IPR036568">
    <property type="entry name" value="GGCT-like_sf"/>
</dbReference>
<dbReference type="RefSeq" id="WP_024080327.1">
    <property type="nucleotide sequence ID" value="NZ_CP027526.1"/>
</dbReference>
<name>V6F1R7_MAGGM</name>
<dbReference type="KEGG" id="mgy:MGMSRv2__2102"/>
<dbReference type="OrthoDB" id="9795692at2"/>
<keyword evidence="4" id="KW-1185">Reference proteome</keyword>
<dbReference type="PANTHER" id="PTHR12192:SF2">
    <property type="entry name" value="GLUTATHIONE-SPECIFIC GAMMA-GLUTAMYLCYCLOTRANSFERASE 2"/>
    <property type="match status" value="1"/>
</dbReference>
<dbReference type="InterPro" id="IPR013024">
    <property type="entry name" value="GGCT-like"/>
</dbReference>
<dbReference type="HOGENOM" id="CLU_070703_1_1_5"/>
<evidence type="ECO:0000313" key="3">
    <source>
        <dbReference type="EMBL" id="CDK99317.1"/>
    </source>
</evidence>
<accession>V6F1R7</accession>
<gene>
    <name evidence="3" type="ordered locus">MGMSRv2__2102</name>
</gene>
<proteinExistence type="predicted"/>
<evidence type="ECO:0000256" key="2">
    <source>
        <dbReference type="ARBA" id="ARBA00023239"/>
    </source>
</evidence>
<dbReference type="Proteomes" id="UP000018922">
    <property type="component" value="Chromosome I"/>
</dbReference>
<dbReference type="EC" id="4.3.2.7" evidence="1"/>
<dbReference type="SUPFAM" id="SSF110857">
    <property type="entry name" value="Gamma-glutamyl cyclotransferase-like"/>
    <property type="match status" value="1"/>
</dbReference>
<dbReference type="PANTHER" id="PTHR12192">
    <property type="entry name" value="CATION TRANSPORT PROTEIN CHAC-RELATED"/>
    <property type="match status" value="1"/>
</dbReference>
<dbReference type="CDD" id="cd06661">
    <property type="entry name" value="GGCT_like"/>
    <property type="match status" value="1"/>
</dbReference>
<dbReference type="AlphaFoldDB" id="V6F1R7"/>
<dbReference type="GO" id="GO:0005737">
    <property type="term" value="C:cytoplasm"/>
    <property type="evidence" value="ECO:0007669"/>
    <property type="project" value="TreeGrafter"/>
</dbReference>
<keyword evidence="2" id="KW-0456">Lyase</keyword>
<dbReference type="InterPro" id="IPR006840">
    <property type="entry name" value="ChaC"/>
</dbReference>
<sequence>MTTSDASSDLWVFGYGSLMWRPGFEFVEARPALLKGWHRSFCLYSLHYRGTPDHPGLVLGLDRGGSCRGVAFRVAAAKAAITVEYLNERELVGYAYVAKTLKVGLDDGSKVPAYCFVADQRHRHYAGDLELEKAASIIMDAQGCAGLNRDYLINTVRRLETDGFLDKSLHTLLTEVERQTGLIDQGAGI</sequence>
<evidence type="ECO:0000256" key="1">
    <source>
        <dbReference type="ARBA" id="ARBA00012344"/>
    </source>
</evidence>
<dbReference type="KEGG" id="mgry:MSR1_20980"/>
<reference evidence="3 4" key="1">
    <citation type="journal article" date="2014" name="Genome Announc.">
        <title>Complete genome sequence of Magnetospirillum gryphiswaldense MSR-1.</title>
        <authorList>
            <person name="Wang X."/>
            <person name="Wang Q."/>
            <person name="Zhang W."/>
            <person name="Wang Y."/>
            <person name="Li L."/>
            <person name="Wen T."/>
            <person name="Zhang T."/>
            <person name="Zhang Y."/>
            <person name="Xu J."/>
            <person name="Hu J."/>
            <person name="Li S."/>
            <person name="Liu L."/>
            <person name="Liu J."/>
            <person name="Jiang W."/>
            <person name="Tian J."/>
            <person name="Li Y."/>
            <person name="Schuler D."/>
            <person name="Wang L."/>
            <person name="Li J."/>
        </authorList>
    </citation>
    <scope>NUCLEOTIDE SEQUENCE [LARGE SCALE GENOMIC DNA]</scope>
    <source>
        <strain evidence="4">DSM 6361 / JCM 21280 / NBRC 15271 / MSR-1</strain>
    </source>
</reference>
<dbReference type="STRING" id="1430440.MGMSRv2__2102"/>
<organism evidence="3 4">
    <name type="scientific">Magnetospirillum gryphiswaldense (strain DSM 6361 / JCM 21280 / NBRC 15271 / MSR-1)</name>
    <dbReference type="NCBI Taxonomy" id="431944"/>
    <lineage>
        <taxon>Bacteria</taxon>
        <taxon>Pseudomonadati</taxon>
        <taxon>Pseudomonadota</taxon>
        <taxon>Alphaproteobacteria</taxon>
        <taxon>Rhodospirillales</taxon>
        <taxon>Rhodospirillaceae</taxon>
        <taxon>Magnetospirillum</taxon>
    </lineage>
</organism>
<dbReference type="Pfam" id="PF04752">
    <property type="entry name" value="ChaC"/>
    <property type="match status" value="1"/>
</dbReference>
<dbReference type="GO" id="GO:0006751">
    <property type="term" value="P:glutathione catabolic process"/>
    <property type="evidence" value="ECO:0007669"/>
    <property type="project" value="InterPro"/>
</dbReference>
<dbReference type="GO" id="GO:0061928">
    <property type="term" value="F:glutathione specific gamma-glutamylcyclotransferase activity"/>
    <property type="evidence" value="ECO:0007669"/>
    <property type="project" value="UniProtKB-EC"/>
</dbReference>
<evidence type="ECO:0000313" key="4">
    <source>
        <dbReference type="Proteomes" id="UP000018922"/>
    </source>
</evidence>
<dbReference type="EMBL" id="HG794546">
    <property type="protein sequence ID" value="CDK99317.1"/>
    <property type="molecule type" value="Genomic_DNA"/>
</dbReference>
<dbReference type="Gene3D" id="3.10.490.10">
    <property type="entry name" value="Gamma-glutamyl cyclotransferase-like"/>
    <property type="match status" value="1"/>
</dbReference>
<dbReference type="eggNOG" id="COG3703">
    <property type="taxonomic scope" value="Bacteria"/>
</dbReference>
<protein>
    <recommendedName>
        <fullName evidence="1">glutathione-specific gamma-glutamylcyclotransferase</fullName>
        <ecNumber evidence="1">4.3.2.7</ecNumber>
    </recommendedName>
</protein>